<organism evidence="9 10">
    <name type="scientific">Bowmanella denitrificans</name>
    <dbReference type="NCBI Taxonomy" id="366582"/>
    <lineage>
        <taxon>Bacteria</taxon>
        <taxon>Pseudomonadati</taxon>
        <taxon>Pseudomonadota</taxon>
        <taxon>Gammaproteobacteria</taxon>
        <taxon>Alteromonadales</taxon>
        <taxon>Alteromonadaceae</taxon>
        <taxon>Bowmanella</taxon>
    </lineage>
</organism>
<feature type="transmembrane region" description="Helical" evidence="7">
    <location>
        <begin position="312"/>
        <end position="334"/>
    </location>
</feature>
<reference evidence="9 10" key="1">
    <citation type="journal article" date="2019" name="Int. J. Syst. Evol. Microbiol.">
        <title>The Global Catalogue of Microorganisms (GCM) 10K type strain sequencing project: providing services to taxonomists for standard genome sequencing and annotation.</title>
        <authorList>
            <consortium name="The Broad Institute Genomics Platform"/>
            <consortium name="The Broad Institute Genome Sequencing Center for Infectious Disease"/>
            <person name="Wu L."/>
            <person name="Ma J."/>
        </authorList>
    </citation>
    <scope>NUCLEOTIDE SEQUENCE [LARGE SCALE GENOMIC DNA]</scope>
    <source>
        <strain evidence="9 10">JCM 13378</strain>
    </source>
</reference>
<accession>A0ABN0WQQ4</accession>
<protein>
    <recommendedName>
        <fullName evidence="2">histidine kinase</fullName>
        <ecNumber evidence="2">2.7.13.3</ecNumber>
    </recommendedName>
</protein>
<evidence type="ECO:0000256" key="2">
    <source>
        <dbReference type="ARBA" id="ARBA00012438"/>
    </source>
</evidence>
<evidence type="ECO:0000256" key="3">
    <source>
        <dbReference type="ARBA" id="ARBA00022553"/>
    </source>
</evidence>
<proteinExistence type="predicted"/>
<dbReference type="EC" id="2.7.13.3" evidence="2"/>
<sequence length="584" mass="66610">MLFSTKPLLNYQQRLHRLRIVAMLGLLALLIPVGILLALAYQQLDRQHLADYQRDATELMQSINRKLFKKLTLTNTLGKDAFNYYQQVYNPLTNSPQQLLSPLAQLQSLQDSPGLVGYFQLDQQGRFNSPIWPYTLPQEPEMTAPAGPQELSAELITRKNIASHIFDILSASDSFSTLARAHQNTESELFTLSLHSPDYFIFSRRVDMAGQKRIQGYLVQRQVYLQQAFSDILELKSFRRSVLIEITDTRQPDNALYLLYEKLANGQSQVSYPGAADPRFIQQPILTSRLHYPYQDYSVSLSTANLPLTTNMLYSGILMLGLVAAIFMACYGFYRLGIKQLALAGQQLNFVSSVSHELKTPLTSIRMYSEMLKDGMVREKAHRQDYYGFIFAESERLSRLINNILQLSQISHQQHYVRPAYIRLAQLEEMIDNKVAAMLEESQFRLNRKIELADNAGTCVFIDPDAFVQILFNLTDNAIKFFDKASIANPQRQQLDFIFRPHPKHSQMLELEIRDYGLGVSNEQQKHIFDLFYRGGDELTRTTNGTGIGLALVKELVLAQGGDIRVVRKDPGLAVLIGFQARFE</sequence>
<keyword evidence="7" id="KW-0812">Transmembrane</keyword>
<keyword evidence="6" id="KW-0902">Two-component regulatory system</keyword>
<evidence type="ECO:0000256" key="7">
    <source>
        <dbReference type="SAM" id="Phobius"/>
    </source>
</evidence>
<evidence type="ECO:0000259" key="8">
    <source>
        <dbReference type="PROSITE" id="PS50109"/>
    </source>
</evidence>
<dbReference type="InterPro" id="IPR005467">
    <property type="entry name" value="His_kinase_dom"/>
</dbReference>
<dbReference type="Gene3D" id="1.10.287.130">
    <property type="match status" value="1"/>
</dbReference>
<keyword evidence="7" id="KW-0472">Membrane</keyword>
<feature type="transmembrane region" description="Helical" evidence="7">
    <location>
        <begin position="20"/>
        <end position="41"/>
    </location>
</feature>
<dbReference type="InterPro" id="IPR003661">
    <property type="entry name" value="HisK_dim/P_dom"/>
</dbReference>
<keyword evidence="3" id="KW-0597">Phosphoprotein</keyword>
<dbReference type="CDD" id="cd00075">
    <property type="entry name" value="HATPase"/>
    <property type="match status" value="1"/>
</dbReference>
<dbReference type="SUPFAM" id="SSF55874">
    <property type="entry name" value="ATPase domain of HSP90 chaperone/DNA topoisomerase II/histidine kinase"/>
    <property type="match status" value="1"/>
</dbReference>
<dbReference type="SUPFAM" id="SSF47384">
    <property type="entry name" value="Homodimeric domain of signal transducing histidine kinase"/>
    <property type="match status" value="1"/>
</dbReference>
<dbReference type="Pfam" id="PF00512">
    <property type="entry name" value="HisKA"/>
    <property type="match status" value="1"/>
</dbReference>
<keyword evidence="4" id="KW-0808">Transferase</keyword>
<evidence type="ECO:0000256" key="6">
    <source>
        <dbReference type="ARBA" id="ARBA00023012"/>
    </source>
</evidence>
<dbReference type="PRINTS" id="PR00344">
    <property type="entry name" value="BCTRLSENSOR"/>
</dbReference>
<dbReference type="PANTHER" id="PTHR43711">
    <property type="entry name" value="TWO-COMPONENT HISTIDINE KINASE"/>
    <property type="match status" value="1"/>
</dbReference>
<dbReference type="InterPro" id="IPR003594">
    <property type="entry name" value="HATPase_dom"/>
</dbReference>
<evidence type="ECO:0000256" key="1">
    <source>
        <dbReference type="ARBA" id="ARBA00000085"/>
    </source>
</evidence>
<comment type="caution">
    <text evidence="9">The sequence shown here is derived from an EMBL/GenBank/DDBJ whole genome shotgun (WGS) entry which is preliminary data.</text>
</comment>
<dbReference type="InterPro" id="IPR004358">
    <property type="entry name" value="Sig_transdc_His_kin-like_C"/>
</dbReference>
<dbReference type="CDD" id="cd00082">
    <property type="entry name" value="HisKA"/>
    <property type="match status" value="1"/>
</dbReference>
<comment type="catalytic activity">
    <reaction evidence="1">
        <text>ATP + protein L-histidine = ADP + protein N-phospho-L-histidine.</text>
        <dbReference type="EC" id="2.7.13.3"/>
    </reaction>
</comment>
<dbReference type="SMART" id="SM00388">
    <property type="entry name" value="HisKA"/>
    <property type="match status" value="1"/>
</dbReference>
<gene>
    <name evidence="9" type="ORF">GCM10009092_05940</name>
</gene>
<name>A0ABN0WQQ4_9ALTE</name>
<keyword evidence="7" id="KW-1133">Transmembrane helix</keyword>
<evidence type="ECO:0000313" key="9">
    <source>
        <dbReference type="EMBL" id="GAA0344315.1"/>
    </source>
</evidence>
<dbReference type="Gene3D" id="3.30.565.10">
    <property type="entry name" value="Histidine kinase-like ATPase, C-terminal domain"/>
    <property type="match status" value="1"/>
</dbReference>
<dbReference type="Pfam" id="PF02518">
    <property type="entry name" value="HATPase_c"/>
    <property type="match status" value="1"/>
</dbReference>
<dbReference type="PROSITE" id="PS50109">
    <property type="entry name" value="HIS_KIN"/>
    <property type="match status" value="1"/>
</dbReference>
<keyword evidence="10" id="KW-1185">Reference proteome</keyword>
<dbReference type="RefSeq" id="WP_343841594.1">
    <property type="nucleotide sequence ID" value="NZ_BAAAEI010000006.1"/>
</dbReference>
<keyword evidence="5" id="KW-0418">Kinase</keyword>
<dbReference type="EMBL" id="BAAAEI010000006">
    <property type="protein sequence ID" value="GAA0344315.1"/>
    <property type="molecule type" value="Genomic_DNA"/>
</dbReference>
<dbReference type="Proteomes" id="UP001501757">
    <property type="component" value="Unassembled WGS sequence"/>
</dbReference>
<dbReference type="InterPro" id="IPR050736">
    <property type="entry name" value="Sensor_HK_Regulatory"/>
</dbReference>
<dbReference type="PANTHER" id="PTHR43711:SF31">
    <property type="entry name" value="HISTIDINE KINASE"/>
    <property type="match status" value="1"/>
</dbReference>
<evidence type="ECO:0000256" key="4">
    <source>
        <dbReference type="ARBA" id="ARBA00022679"/>
    </source>
</evidence>
<feature type="domain" description="Histidine kinase" evidence="8">
    <location>
        <begin position="353"/>
        <end position="583"/>
    </location>
</feature>
<dbReference type="SMART" id="SM00387">
    <property type="entry name" value="HATPase_c"/>
    <property type="match status" value="1"/>
</dbReference>
<dbReference type="InterPro" id="IPR036890">
    <property type="entry name" value="HATPase_C_sf"/>
</dbReference>
<evidence type="ECO:0000313" key="10">
    <source>
        <dbReference type="Proteomes" id="UP001501757"/>
    </source>
</evidence>
<dbReference type="InterPro" id="IPR036097">
    <property type="entry name" value="HisK_dim/P_sf"/>
</dbReference>
<evidence type="ECO:0000256" key="5">
    <source>
        <dbReference type="ARBA" id="ARBA00022777"/>
    </source>
</evidence>